<keyword evidence="5 6" id="KW-0472">Membrane</keyword>
<evidence type="ECO:0000256" key="4">
    <source>
        <dbReference type="ARBA" id="ARBA00022989"/>
    </source>
</evidence>
<proteinExistence type="predicted"/>
<evidence type="ECO:0000256" key="5">
    <source>
        <dbReference type="ARBA" id="ARBA00023136"/>
    </source>
</evidence>
<dbReference type="EMBL" id="BNJJ01000001">
    <property type="protein sequence ID" value="GHO82416.1"/>
    <property type="molecule type" value="Genomic_DNA"/>
</dbReference>
<evidence type="ECO:0000256" key="1">
    <source>
        <dbReference type="ARBA" id="ARBA00004651"/>
    </source>
</evidence>
<evidence type="ECO:0000256" key="6">
    <source>
        <dbReference type="SAM" id="Phobius"/>
    </source>
</evidence>
<organism evidence="7 8">
    <name type="scientific">Dictyobacter formicarum</name>
    <dbReference type="NCBI Taxonomy" id="2778368"/>
    <lineage>
        <taxon>Bacteria</taxon>
        <taxon>Bacillati</taxon>
        <taxon>Chloroflexota</taxon>
        <taxon>Ktedonobacteria</taxon>
        <taxon>Ktedonobacterales</taxon>
        <taxon>Dictyobacteraceae</taxon>
        <taxon>Dictyobacter</taxon>
    </lineage>
</organism>
<evidence type="ECO:0000256" key="3">
    <source>
        <dbReference type="ARBA" id="ARBA00022692"/>
    </source>
</evidence>
<evidence type="ECO:0000313" key="7">
    <source>
        <dbReference type="EMBL" id="GHO82416.1"/>
    </source>
</evidence>
<feature type="transmembrane region" description="Helical" evidence="6">
    <location>
        <begin position="6"/>
        <end position="30"/>
    </location>
</feature>
<feature type="transmembrane region" description="Helical" evidence="6">
    <location>
        <begin position="145"/>
        <end position="175"/>
    </location>
</feature>
<feature type="transmembrane region" description="Helical" evidence="6">
    <location>
        <begin position="42"/>
        <end position="69"/>
    </location>
</feature>
<dbReference type="RefSeq" id="WP_201360094.1">
    <property type="nucleotide sequence ID" value="NZ_BNJJ01000001.1"/>
</dbReference>
<feature type="transmembrane region" description="Helical" evidence="6">
    <location>
        <begin position="187"/>
        <end position="205"/>
    </location>
</feature>
<evidence type="ECO:0000313" key="8">
    <source>
        <dbReference type="Proteomes" id="UP000635565"/>
    </source>
</evidence>
<comment type="caution">
    <text evidence="7">The sequence shown here is derived from an EMBL/GenBank/DDBJ whole genome shotgun (WGS) entry which is preliminary data.</text>
</comment>
<name>A0ABQ3V9N9_9CHLR</name>
<protein>
    <submittedName>
        <fullName evidence="7">RhtB family transporter</fullName>
    </submittedName>
</protein>
<dbReference type="Proteomes" id="UP000635565">
    <property type="component" value="Unassembled WGS sequence"/>
</dbReference>
<reference evidence="7 8" key="1">
    <citation type="journal article" date="2021" name="Int. J. Syst. Evol. Microbiol.">
        <title>Reticulibacter mediterranei gen. nov., sp. nov., within the new family Reticulibacteraceae fam. nov., and Ktedonospora formicarum gen. nov., sp. nov., Ktedonobacter robiniae sp. nov., Dictyobacter formicarum sp. nov. and Dictyobacter arantiisoli sp. nov., belonging to the class Ktedonobacteria.</title>
        <authorList>
            <person name="Yabe S."/>
            <person name="Zheng Y."/>
            <person name="Wang C.M."/>
            <person name="Sakai Y."/>
            <person name="Abe K."/>
            <person name="Yokota A."/>
            <person name="Donadio S."/>
            <person name="Cavaletti L."/>
            <person name="Monciardini P."/>
        </authorList>
    </citation>
    <scope>NUCLEOTIDE SEQUENCE [LARGE SCALE GENOMIC DNA]</scope>
    <source>
        <strain evidence="7 8">SOSP1-9</strain>
    </source>
</reference>
<sequence length="209" mass="22506">MPTLTDLLFLLMAAFLFSIVPGPDMLYIIARSTGQGRSAGMISCLGTATGGLIQTIMVALGLSSLFLLVPVAYEILKDIGAIYLVYLGIRTLLSHQGEPSILTPKKTALATVYVQGMLNTLLNPKSALFYLALLPQFVDPTQHDVTFQILLLGLVTNLVGLTVEISIATLSSFLGAWLKKRLGAAKLLRWFTGCILIGLGVRLALSKRQ</sequence>
<gene>
    <name evidence="7" type="ORF">KSZ_04220</name>
</gene>
<keyword evidence="2" id="KW-1003">Cell membrane</keyword>
<accession>A0ABQ3V9N9</accession>
<dbReference type="PANTHER" id="PTHR30086:SF20">
    <property type="entry name" value="ARGININE EXPORTER PROTEIN ARGO-RELATED"/>
    <property type="match status" value="1"/>
</dbReference>
<dbReference type="PANTHER" id="PTHR30086">
    <property type="entry name" value="ARGININE EXPORTER PROTEIN ARGO"/>
    <property type="match status" value="1"/>
</dbReference>
<dbReference type="Pfam" id="PF01810">
    <property type="entry name" value="LysE"/>
    <property type="match status" value="1"/>
</dbReference>
<keyword evidence="3 6" id="KW-0812">Transmembrane</keyword>
<dbReference type="InterPro" id="IPR001123">
    <property type="entry name" value="LeuE-type"/>
</dbReference>
<comment type="subcellular location">
    <subcellularLocation>
        <location evidence="1">Cell membrane</location>
        <topology evidence="1">Multi-pass membrane protein</topology>
    </subcellularLocation>
</comment>
<keyword evidence="8" id="KW-1185">Reference proteome</keyword>
<evidence type="ECO:0000256" key="2">
    <source>
        <dbReference type="ARBA" id="ARBA00022475"/>
    </source>
</evidence>
<dbReference type="PIRSF" id="PIRSF006324">
    <property type="entry name" value="LeuE"/>
    <property type="match status" value="1"/>
</dbReference>
<keyword evidence="4 6" id="KW-1133">Transmembrane helix</keyword>